<reference evidence="3 4" key="1">
    <citation type="journal article" date="2017" name="Genome Announc.">
        <title>Genome sequence of the saprophytic ascomycete Epicoccum nigrum ICMP 19927 strain isolated from New Zealand.</title>
        <authorList>
            <person name="Fokin M."/>
            <person name="Fleetwood D."/>
            <person name="Weir B.S."/>
            <person name="Villas-Boas S.G."/>
        </authorList>
    </citation>
    <scope>NUCLEOTIDE SEQUENCE [LARGE SCALE GENOMIC DNA]</scope>
    <source>
        <strain evidence="3 4">ICMP 19927</strain>
    </source>
</reference>
<feature type="region of interest" description="Disordered" evidence="2">
    <location>
        <begin position="145"/>
        <end position="165"/>
    </location>
</feature>
<evidence type="ECO:0000313" key="4">
    <source>
        <dbReference type="Proteomes" id="UP000193240"/>
    </source>
</evidence>
<evidence type="ECO:0000256" key="1">
    <source>
        <dbReference type="SAM" id="Coils"/>
    </source>
</evidence>
<feature type="coiled-coil region" evidence="1">
    <location>
        <begin position="205"/>
        <end position="232"/>
    </location>
</feature>
<dbReference type="Proteomes" id="UP000193240">
    <property type="component" value="Unassembled WGS sequence"/>
</dbReference>
<proteinExistence type="predicted"/>
<keyword evidence="4" id="KW-1185">Reference proteome</keyword>
<feature type="compositionally biased region" description="Polar residues" evidence="2">
    <location>
        <begin position="69"/>
        <end position="89"/>
    </location>
</feature>
<gene>
    <name evidence="3" type="ORF">B5807_02419</name>
</gene>
<dbReference type="EMBL" id="KZ107839">
    <property type="protein sequence ID" value="OSS53187.1"/>
    <property type="molecule type" value="Genomic_DNA"/>
</dbReference>
<feature type="compositionally biased region" description="Polar residues" evidence="2">
    <location>
        <begin position="147"/>
        <end position="159"/>
    </location>
</feature>
<dbReference type="InParanoid" id="A0A1Y2MCH2"/>
<protein>
    <submittedName>
        <fullName evidence="3">Uncharacterized protein</fullName>
    </submittedName>
</protein>
<evidence type="ECO:0000256" key="2">
    <source>
        <dbReference type="SAM" id="MobiDB-lite"/>
    </source>
</evidence>
<feature type="coiled-coil region" evidence="1">
    <location>
        <begin position="276"/>
        <end position="451"/>
    </location>
</feature>
<keyword evidence="1" id="KW-0175">Coiled coil</keyword>
<sequence>MTLYDEDDLISFAEPCDSTIVGSSSLSEITARSCEMFVEHHQQTRPDNLSGLADLTMMERTNISPMQLSNASANGMHTSSVGDHSSILSPSARPDHASGSIAAQRQDHTSSSVVAAATLSSEYKEQDMQHLDFVLKEIAGLSIGDGNDNTTTQQHSHSIQHLPPGLGLPVTLPMCTGPFSPPSPAQTTNSMLPEEHVVRIAMPVWDDMRRNFEASEREKQALRARLAKIEKQAKSRFANEQIDLQTEIGKLKYQNEVSKRQKASIAQLLLEKDTRVEKLKFELNSANERLQAALSAATNHTKILEERDYFETELREARLEESRDFSAMIKIQDVKIQELSEQVDKLQKALRQAADNQTEDLKTLAEDRLDQLKEREKLLRITKEKYAIEHTKVCELESKAEDLRRQLSQVSDLQVRLSEKSRICDQLRTSFKQQEKQAERYEHALNRATNISKALCGAAHLVNPTEGAKLSPRVMSCAECYAKNISCDNTSVCRNCSENNERCVRWRCSLRHVMERCPRVPCTFPHEADGWLLAPEARPDW</sequence>
<organism evidence="3 4">
    <name type="scientific">Epicoccum nigrum</name>
    <name type="common">Soil fungus</name>
    <name type="synonym">Epicoccum purpurascens</name>
    <dbReference type="NCBI Taxonomy" id="105696"/>
    <lineage>
        <taxon>Eukaryota</taxon>
        <taxon>Fungi</taxon>
        <taxon>Dikarya</taxon>
        <taxon>Ascomycota</taxon>
        <taxon>Pezizomycotina</taxon>
        <taxon>Dothideomycetes</taxon>
        <taxon>Pleosporomycetidae</taxon>
        <taxon>Pleosporales</taxon>
        <taxon>Pleosporineae</taxon>
        <taxon>Didymellaceae</taxon>
        <taxon>Epicoccum</taxon>
    </lineage>
</organism>
<dbReference type="AlphaFoldDB" id="A0A1Y2MCH2"/>
<evidence type="ECO:0000313" key="3">
    <source>
        <dbReference type="EMBL" id="OSS53187.1"/>
    </source>
</evidence>
<name>A0A1Y2MCH2_EPING</name>
<accession>A0A1Y2MCH2</accession>
<feature type="region of interest" description="Disordered" evidence="2">
    <location>
        <begin position="69"/>
        <end position="109"/>
    </location>
</feature>
<dbReference type="OMA" id="PCKLPHD"/>